<keyword evidence="4 8" id="KW-0479">Metal-binding</keyword>
<dbReference type="GO" id="GO:0004177">
    <property type="term" value="F:aminopeptidase activity"/>
    <property type="evidence" value="ECO:0007669"/>
    <property type="project" value="UniProtKB-UniRule"/>
</dbReference>
<dbReference type="NCBIfam" id="NF007421">
    <property type="entry name" value="PRK09961.1"/>
    <property type="match status" value="1"/>
</dbReference>
<accession>A0A099I5P9</accession>
<evidence type="ECO:0000256" key="5">
    <source>
        <dbReference type="ARBA" id="ARBA00022801"/>
    </source>
</evidence>
<dbReference type="PANTHER" id="PTHR32481:SF0">
    <property type="entry name" value="AMINOPEPTIDASE YPDE-RELATED"/>
    <property type="match status" value="1"/>
</dbReference>
<comment type="cofactor">
    <cofactor evidence="8">
        <name>a divalent metal cation</name>
        <dbReference type="ChEBI" id="CHEBI:60240"/>
    </cofactor>
    <text evidence="8">Binds 2 divalent metal cations per subunit.</text>
</comment>
<evidence type="ECO:0000256" key="8">
    <source>
        <dbReference type="PIRSR" id="PIRSR001123-2"/>
    </source>
</evidence>
<dbReference type="Gene3D" id="3.40.630.10">
    <property type="entry name" value="Zn peptidases"/>
    <property type="match status" value="1"/>
</dbReference>
<keyword evidence="5" id="KW-0378">Hydrolase</keyword>
<dbReference type="PANTHER" id="PTHR32481">
    <property type="entry name" value="AMINOPEPTIDASE"/>
    <property type="match status" value="1"/>
</dbReference>
<feature type="binding site" evidence="8">
    <location>
        <position position="170"/>
    </location>
    <ligand>
        <name>Zn(2+)</name>
        <dbReference type="ChEBI" id="CHEBI:29105"/>
        <label>2</label>
    </ligand>
</feature>
<dbReference type="Pfam" id="PF05343">
    <property type="entry name" value="Peptidase_M42"/>
    <property type="match status" value="1"/>
</dbReference>
<feature type="binding site" evidence="8">
    <location>
        <position position="64"/>
    </location>
    <ligand>
        <name>Zn(2+)</name>
        <dbReference type="ChEBI" id="CHEBI:29105"/>
        <label>1</label>
    </ligand>
</feature>
<dbReference type="AlphaFoldDB" id="A0A099I5P9"/>
<dbReference type="InterPro" id="IPR023367">
    <property type="entry name" value="Peptidase_M42_dom2"/>
</dbReference>
<dbReference type="InterPro" id="IPR008007">
    <property type="entry name" value="Peptidase_M42"/>
</dbReference>
<dbReference type="SUPFAM" id="SSF101821">
    <property type="entry name" value="Aminopeptidase/glucanase lid domain"/>
    <property type="match status" value="1"/>
</dbReference>
<keyword evidence="2" id="KW-0031">Aminopeptidase</keyword>
<evidence type="ECO:0000256" key="6">
    <source>
        <dbReference type="PIRNR" id="PIRNR001123"/>
    </source>
</evidence>
<name>A0A099I5P9_CLOIN</name>
<feature type="binding site" evidence="8">
    <location>
        <position position="170"/>
    </location>
    <ligand>
        <name>Zn(2+)</name>
        <dbReference type="ChEBI" id="CHEBI:29105"/>
        <label>1</label>
    </ligand>
</feature>
<evidence type="ECO:0000256" key="7">
    <source>
        <dbReference type="PIRSR" id="PIRSR001123-1"/>
    </source>
</evidence>
<evidence type="ECO:0000313" key="9">
    <source>
        <dbReference type="EMBL" id="KGJ52607.1"/>
    </source>
</evidence>
<gene>
    <name evidence="9" type="ORF">CIAN88_13780</name>
</gene>
<dbReference type="RefSeq" id="WP_044905960.1">
    <property type="nucleotide sequence ID" value="NZ_JQIF01000059.1"/>
</dbReference>
<evidence type="ECO:0000256" key="1">
    <source>
        <dbReference type="ARBA" id="ARBA00006272"/>
    </source>
</evidence>
<evidence type="ECO:0000256" key="4">
    <source>
        <dbReference type="ARBA" id="ARBA00022723"/>
    </source>
</evidence>
<dbReference type="Gene3D" id="2.40.30.40">
    <property type="entry name" value="Peptidase M42, domain 2"/>
    <property type="match status" value="1"/>
</dbReference>
<feature type="active site" description="Proton acceptor" evidence="7">
    <location>
        <position position="202"/>
    </location>
</feature>
<protein>
    <submittedName>
        <fullName evidence="9">Ethanolamine utilization protein</fullName>
    </submittedName>
</protein>
<feature type="binding site" evidence="8">
    <location>
        <position position="203"/>
    </location>
    <ligand>
        <name>Zn(2+)</name>
        <dbReference type="ChEBI" id="CHEBI:29105"/>
        <label>2</label>
    </ligand>
</feature>
<evidence type="ECO:0000313" key="10">
    <source>
        <dbReference type="Proteomes" id="UP000030008"/>
    </source>
</evidence>
<evidence type="ECO:0000256" key="3">
    <source>
        <dbReference type="ARBA" id="ARBA00022670"/>
    </source>
</evidence>
<dbReference type="InterPro" id="IPR051464">
    <property type="entry name" value="Peptidase_M42_aminopept"/>
</dbReference>
<dbReference type="EMBL" id="JQIF01000059">
    <property type="protein sequence ID" value="KGJ52607.1"/>
    <property type="molecule type" value="Genomic_DNA"/>
</dbReference>
<evidence type="ECO:0000256" key="2">
    <source>
        <dbReference type="ARBA" id="ARBA00022438"/>
    </source>
</evidence>
<sequence>MKEELLVRLSNADAVASKEGEVRAILKEELSAYSDEITYDTMGSISFHKKGTAEKPLKIMFCAHMDEVGFLVRHISDIGFVYLIALGGVQQKSMEMQKVRITTASGLKVSGILNITTDENHHVRELYVDLGCESREEVAALGVEIGNMVCFDSNAHPFNQDHVYAGKAMDDRSGCYVLAQAMKRLHELSLENEIILCATSSEEVGVRGGKTAVYKEEPDLVFALDVANHPELSRNYTNHRRLGKGCMLVHYDKTLAPNEKLLAFVKEIAQTHDIPYQCDMFSGGGTDAGNAGISRGGTLAMVIGIPLRYCHGSWSLVDTRDLDHTIELVVQLAKALTKERMEAFTAY</sequence>
<feature type="binding site" evidence="8">
    <location>
        <position position="225"/>
    </location>
    <ligand>
        <name>Zn(2+)</name>
        <dbReference type="ChEBI" id="CHEBI:29105"/>
        <label>1</label>
    </ligand>
</feature>
<proteinExistence type="inferred from homology"/>
<keyword evidence="3" id="KW-0645">Protease</keyword>
<comment type="similarity">
    <text evidence="1 6">Belongs to the peptidase M42 family.</text>
</comment>
<dbReference type="GO" id="GO:0046872">
    <property type="term" value="F:metal ion binding"/>
    <property type="evidence" value="ECO:0007669"/>
    <property type="project" value="UniProtKB-UniRule"/>
</dbReference>
<reference evidence="9 10" key="1">
    <citation type="submission" date="2014-08" db="EMBL/GenBank/DDBJ databases">
        <title>Clostridium innocuum, an unnegligible vancomycin-resistant pathogen causing extra-intestinal infections.</title>
        <authorList>
            <person name="Feng Y."/>
            <person name="Chiu C.-H."/>
        </authorList>
    </citation>
    <scope>NUCLEOTIDE SEQUENCE [LARGE SCALE GENOMIC DNA]</scope>
    <source>
        <strain evidence="9 10">AN88</strain>
    </source>
</reference>
<organism evidence="9 10">
    <name type="scientific">Clostridium innocuum</name>
    <dbReference type="NCBI Taxonomy" id="1522"/>
    <lineage>
        <taxon>Bacteria</taxon>
        <taxon>Bacillati</taxon>
        <taxon>Bacillota</taxon>
        <taxon>Clostridia</taxon>
        <taxon>Eubacteriales</taxon>
        <taxon>Clostridiaceae</taxon>
        <taxon>Clostridium</taxon>
    </lineage>
</organism>
<dbReference type="GO" id="GO:0006508">
    <property type="term" value="P:proteolysis"/>
    <property type="evidence" value="ECO:0007669"/>
    <property type="project" value="UniProtKB-KW"/>
</dbReference>
<dbReference type="SUPFAM" id="SSF53187">
    <property type="entry name" value="Zn-dependent exopeptidases"/>
    <property type="match status" value="1"/>
</dbReference>
<dbReference type="Proteomes" id="UP000030008">
    <property type="component" value="Unassembled WGS sequence"/>
</dbReference>
<feature type="binding site" evidence="8">
    <location>
        <position position="311"/>
    </location>
    <ligand>
        <name>Zn(2+)</name>
        <dbReference type="ChEBI" id="CHEBI:29105"/>
        <label>2</label>
    </ligand>
</feature>
<dbReference type="PIRSF" id="PIRSF001123">
    <property type="entry name" value="PepA_GA"/>
    <property type="match status" value="1"/>
</dbReference>
<comment type="caution">
    <text evidence="9">The sequence shown here is derived from an EMBL/GenBank/DDBJ whole genome shotgun (WGS) entry which is preliminary data.</text>
</comment>